<dbReference type="RefSeq" id="WP_087281847.1">
    <property type="nucleotide sequence ID" value="NZ_CP021455.1"/>
</dbReference>
<accession>A0A1Y0EQ48</accession>
<evidence type="ECO:0000259" key="4">
    <source>
        <dbReference type="Pfam" id="PF00675"/>
    </source>
</evidence>
<dbReference type="EMBL" id="CP021455">
    <property type="protein sequence ID" value="ARU05560.1"/>
    <property type="molecule type" value="Genomic_DNA"/>
</dbReference>
<dbReference type="Proteomes" id="UP000196138">
    <property type="component" value="Chromosome"/>
</dbReference>
<evidence type="ECO:0000313" key="7">
    <source>
        <dbReference type="Proteomes" id="UP000196138"/>
    </source>
</evidence>
<feature type="domain" description="Peptidase M16 N-terminal" evidence="4">
    <location>
        <begin position="28"/>
        <end position="168"/>
    </location>
</feature>
<protein>
    <submittedName>
        <fullName evidence="6">Peptidase M16</fullName>
    </submittedName>
</protein>
<comment type="similarity">
    <text evidence="2 3">Belongs to the peptidase M16 family.</text>
</comment>
<name>A0A1Y0EQ48_9BURK</name>
<keyword evidence="7" id="KW-1185">Reference proteome</keyword>
<dbReference type="InterPro" id="IPR011249">
    <property type="entry name" value="Metalloenz_LuxS/M16"/>
</dbReference>
<dbReference type="InterPro" id="IPR007863">
    <property type="entry name" value="Peptidase_M16_C"/>
</dbReference>
<dbReference type="InterPro" id="IPR001431">
    <property type="entry name" value="Pept_M16_Zn_BS"/>
</dbReference>
<dbReference type="GO" id="GO:0006508">
    <property type="term" value="P:proteolysis"/>
    <property type="evidence" value="ECO:0007669"/>
    <property type="project" value="InterPro"/>
</dbReference>
<reference evidence="6 7" key="1">
    <citation type="submission" date="2017-05" db="EMBL/GenBank/DDBJ databases">
        <authorList>
            <person name="Song R."/>
            <person name="Chenine A.L."/>
            <person name="Ruprecht R.M."/>
        </authorList>
    </citation>
    <scope>NUCLEOTIDE SEQUENCE [LARGE SCALE GENOMIC DNA]</scope>
    <source>
        <strain evidence="6 7">DSM 26136</strain>
    </source>
</reference>
<dbReference type="InterPro" id="IPR011765">
    <property type="entry name" value="Pept_M16_N"/>
</dbReference>
<dbReference type="GO" id="GO:0046872">
    <property type="term" value="F:metal ion binding"/>
    <property type="evidence" value="ECO:0007669"/>
    <property type="project" value="InterPro"/>
</dbReference>
<dbReference type="OrthoDB" id="9811314at2"/>
<sequence>MVQPPDNRGAAVLRQLANGVRLLAVPMPHVQSVSVGVFLRVGSRDETPATNGISHVLEHMAFKGTATRTVQAINLDAERLGADVNAFTGKDSTAYFMTGLGWHADQLLRMTADIVLNSTFPESELQRELEVIRQEAIEYDEDPQDSADDLLDRAIWGDAAMGMPVIGTLANIEGFTRSDLVRHVQTHYVAQKTVVAAAGNFDVEAWMALAAELFGAMPAAPDAAVAQPPAPTAYVGQTVARRFTQVSQVFLNIAYPVAPAQPDALPQQRWRLVAALAANLFGSGMSSPLVDTIREQLGLAYTANASIDKGDVWGNFVVHAVTTPDKLDALVAATGELLRAQAAAIDPVHLERARNQLTVSRVRAAERPYATMEQAVEELLASDNVLPMADALAMIEDINADEVRAVFERMLAHAPALAITGKGASAKRARQLAVSLAQAQGA</sequence>
<dbReference type="Gene3D" id="3.30.830.10">
    <property type="entry name" value="Metalloenzyme, LuxS/M16 peptidase-like"/>
    <property type="match status" value="2"/>
</dbReference>
<dbReference type="InterPro" id="IPR050361">
    <property type="entry name" value="MPP/UQCRC_Complex"/>
</dbReference>
<dbReference type="KEGG" id="cser:CCO03_13490"/>
<gene>
    <name evidence="6" type="ORF">CCO03_13490</name>
</gene>
<evidence type="ECO:0000256" key="2">
    <source>
        <dbReference type="ARBA" id="ARBA00007261"/>
    </source>
</evidence>
<dbReference type="PANTHER" id="PTHR11851:SF49">
    <property type="entry name" value="MITOCHONDRIAL-PROCESSING PEPTIDASE SUBUNIT ALPHA"/>
    <property type="match status" value="1"/>
</dbReference>
<feature type="domain" description="Peptidase M16 C-terminal" evidence="5">
    <location>
        <begin position="175"/>
        <end position="357"/>
    </location>
</feature>
<evidence type="ECO:0000259" key="5">
    <source>
        <dbReference type="Pfam" id="PF05193"/>
    </source>
</evidence>
<dbReference type="Pfam" id="PF00675">
    <property type="entry name" value="Peptidase_M16"/>
    <property type="match status" value="1"/>
</dbReference>
<dbReference type="SUPFAM" id="SSF63411">
    <property type="entry name" value="LuxS/MPP-like metallohydrolase"/>
    <property type="match status" value="2"/>
</dbReference>
<dbReference type="AlphaFoldDB" id="A0A1Y0EQ48"/>
<comment type="cofactor">
    <cofactor evidence="1">
        <name>Zn(2+)</name>
        <dbReference type="ChEBI" id="CHEBI:29105"/>
    </cofactor>
</comment>
<evidence type="ECO:0000256" key="3">
    <source>
        <dbReference type="RuleBase" id="RU004447"/>
    </source>
</evidence>
<dbReference type="GO" id="GO:0004222">
    <property type="term" value="F:metalloendopeptidase activity"/>
    <property type="evidence" value="ECO:0007669"/>
    <property type="project" value="InterPro"/>
</dbReference>
<evidence type="ECO:0000313" key="6">
    <source>
        <dbReference type="EMBL" id="ARU05560.1"/>
    </source>
</evidence>
<proteinExistence type="inferred from homology"/>
<dbReference type="PROSITE" id="PS00143">
    <property type="entry name" value="INSULINASE"/>
    <property type="match status" value="1"/>
</dbReference>
<evidence type="ECO:0000256" key="1">
    <source>
        <dbReference type="ARBA" id="ARBA00001947"/>
    </source>
</evidence>
<organism evidence="6 7">
    <name type="scientific">Comamonas serinivorans</name>
    <dbReference type="NCBI Taxonomy" id="1082851"/>
    <lineage>
        <taxon>Bacteria</taxon>
        <taxon>Pseudomonadati</taxon>
        <taxon>Pseudomonadota</taxon>
        <taxon>Betaproteobacteria</taxon>
        <taxon>Burkholderiales</taxon>
        <taxon>Comamonadaceae</taxon>
        <taxon>Comamonas</taxon>
    </lineage>
</organism>
<dbReference type="PANTHER" id="PTHR11851">
    <property type="entry name" value="METALLOPROTEASE"/>
    <property type="match status" value="1"/>
</dbReference>
<dbReference type="Pfam" id="PF05193">
    <property type="entry name" value="Peptidase_M16_C"/>
    <property type="match status" value="1"/>
</dbReference>